<reference evidence="2 3" key="1">
    <citation type="journal article" date="2019" name="Appl. Environ. Microbiol.">
        <title>Environmental Evidence and Genomic Insight of Iron-oxidizing Bacteria Preference Towards More Corrosion Resistant Stainless Steel at Higher Salinities.</title>
        <authorList>
            <person name="Garrison C.E."/>
            <person name="Price K.A."/>
            <person name="Field E.K."/>
        </authorList>
    </citation>
    <scope>NUCLEOTIDE SEQUENCE [LARGE SCALE GENOMIC DNA]</scope>
    <source>
        <strain evidence="2 3">P3</strain>
    </source>
</reference>
<keyword evidence="3" id="KW-1185">Reference proteome</keyword>
<name>A0A5R9GSM1_9PROT</name>
<comment type="caution">
    <text evidence="2">The sequence shown here is derived from an EMBL/GenBank/DDBJ whole genome shotgun (WGS) entry which is preliminary data.</text>
</comment>
<proteinExistence type="predicted"/>
<protein>
    <submittedName>
        <fullName evidence="2">XRE family transcriptional regulator</fullName>
    </submittedName>
</protein>
<gene>
    <name evidence="2" type="ORF">FEF65_02505</name>
</gene>
<dbReference type="InterPro" id="IPR001387">
    <property type="entry name" value="Cro/C1-type_HTH"/>
</dbReference>
<dbReference type="Pfam" id="PF13443">
    <property type="entry name" value="HTH_26"/>
    <property type="match status" value="1"/>
</dbReference>
<dbReference type="AlphaFoldDB" id="A0A5R9GSM1"/>
<evidence type="ECO:0000313" key="3">
    <source>
        <dbReference type="Proteomes" id="UP000306585"/>
    </source>
</evidence>
<dbReference type="Proteomes" id="UP000306585">
    <property type="component" value="Unassembled WGS sequence"/>
</dbReference>
<evidence type="ECO:0000259" key="1">
    <source>
        <dbReference type="Pfam" id="PF13443"/>
    </source>
</evidence>
<feature type="domain" description="HTH cro/C1-type" evidence="1">
    <location>
        <begin position="11"/>
        <end position="67"/>
    </location>
</feature>
<dbReference type="EMBL" id="VBRY01000002">
    <property type="protein sequence ID" value="TLS68598.1"/>
    <property type="molecule type" value="Genomic_DNA"/>
</dbReference>
<sequence length="247" mass="29145">MDNTRAALETLKRALKLNSVTYADVAVHLGMSEASVKKMFSTGHFTLRRIDMICDMIGMDFIDLVRLFDQQRHRISSLTIEQEKELVADKRLFLVAVCARNHWCFDEILAAFTFTRAELFRYLARLEELKLLELHPNNRIKLRVAEDFRWLPRGPIEVYFMRHLLGEFLDAEFDQDKEMRLYLHGQLTTAGRETLLRRLHGLAHEFAELRKEGETVSIRERHNVGLFLALRDWEPLIFSRQRKQDTI</sequence>
<evidence type="ECO:0000313" key="2">
    <source>
        <dbReference type="EMBL" id="TLS68598.1"/>
    </source>
</evidence>
<dbReference type="RefSeq" id="WP_138238218.1">
    <property type="nucleotide sequence ID" value="NZ_VBRY01000002.1"/>
</dbReference>
<organism evidence="2 3">
    <name type="scientific">Mariprofundus erugo</name>
    <dbReference type="NCBI Taxonomy" id="2528639"/>
    <lineage>
        <taxon>Bacteria</taxon>
        <taxon>Pseudomonadati</taxon>
        <taxon>Pseudomonadota</taxon>
        <taxon>Candidatius Mariprofundia</taxon>
        <taxon>Mariprofundales</taxon>
        <taxon>Mariprofundaceae</taxon>
        <taxon>Mariprofundus</taxon>
    </lineage>
</organism>
<accession>A0A5R9GSM1</accession>